<dbReference type="GO" id="GO:0047605">
    <property type="term" value="F:acetolactate decarboxylase activity"/>
    <property type="evidence" value="ECO:0007669"/>
    <property type="project" value="UniProtKB-UniRule"/>
</dbReference>
<keyword evidence="6 9" id="KW-0210">Decarboxylase</keyword>
<name>A0A9W6CUY4_XANFL</name>
<gene>
    <name evidence="10" type="primary">aldC</name>
    <name evidence="11" type="ORF">GGQ86_004347</name>
    <name evidence="10" type="ORF">XFLAVUS301_40120</name>
</gene>
<evidence type="ECO:0000256" key="2">
    <source>
        <dbReference type="ARBA" id="ARBA00005170"/>
    </source>
</evidence>
<accession>A0A9W6CUY4</accession>
<keyword evidence="8 9" id="KW-0456">Lyase</keyword>
<dbReference type="RefSeq" id="WP_281809124.1">
    <property type="nucleotide sequence ID" value="NZ_BSDO01000007.1"/>
</dbReference>
<reference evidence="11 13" key="2">
    <citation type="submission" date="2023-07" db="EMBL/GenBank/DDBJ databases">
        <title>Genomic Encyclopedia of Type Strains, Phase IV (KMG-IV): sequencing the most valuable type-strain genomes for metagenomic binning, comparative biology and taxonomic classification.</title>
        <authorList>
            <person name="Goeker M."/>
        </authorList>
    </citation>
    <scope>NUCLEOTIDE SEQUENCE [LARGE SCALE GENOMIC DNA]</scope>
    <source>
        <strain evidence="11 13">DSM 338</strain>
    </source>
</reference>
<dbReference type="AlphaFoldDB" id="A0A9W6CUY4"/>
<evidence type="ECO:0000256" key="3">
    <source>
        <dbReference type="ARBA" id="ARBA00007106"/>
    </source>
</evidence>
<proteinExistence type="inferred from homology"/>
<evidence type="ECO:0000256" key="8">
    <source>
        <dbReference type="ARBA" id="ARBA00023239"/>
    </source>
</evidence>
<dbReference type="PIRSF" id="PIRSF001332">
    <property type="entry name" value="Acetolac_decarb"/>
    <property type="match status" value="1"/>
</dbReference>
<evidence type="ECO:0000313" key="12">
    <source>
        <dbReference type="Proteomes" id="UP001144397"/>
    </source>
</evidence>
<comment type="catalytic activity">
    <reaction evidence="1 9">
        <text>(2S)-2-acetolactate + H(+) = (R)-acetoin + CO2</text>
        <dbReference type="Rhea" id="RHEA:21580"/>
        <dbReference type="ChEBI" id="CHEBI:15378"/>
        <dbReference type="ChEBI" id="CHEBI:15686"/>
        <dbReference type="ChEBI" id="CHEBI:16526"/>
        <dbReference type="ChEBI" id="CHEBI:58476"/>
        <dbReference type="EC" id="4.1.1.5"/>
    </reaction>
</comment>
<comment type="pathway">
    <text evidence="2 9">Polyol metabolism; (R,R)-butane-2,3-diol biosynthesis; (R,R)-butane-2,3-diol from pyruvate: step 2/3.</text>
</comment>
<evidence type="ECO:0000256" key="4">
    <source>
        <dbReference type="ARBA" id="ARBA00013204"/>
    </source>
</evidence>
<evidence type="ECO:0000256" key="5">
    <source>
        <dbReference type="ARBA" id="ARBA00020164"/>
    </source>
</evidence>
<dbReference type="Proteomes" id="UP001144397">
    <property type="component" value="Unassembled WGS sequence"/>
</dbReference>
<comment type="caution">
    <text evidence="10">The sequence shown here is derived from an EMBL/GenBank/DDBJ whole genome shotgun (WGS) entry which is preliminary data.</text>
</comment>
<dbReference type="PANTHER" id="PTHR35524:SF1">
    <property type="entry name" value="ALPHA-ACETOLACTATE DECARBOXYLASE"/>
    <property type="match status" value="1"/>
</dbReference>
<dbReference type="GeneID" id="95764786"/>
<dbReference type="InterPro" id="IPR005128">
    <property type="entry name" value="Acetolactate_a_deCO2ase"/>
</dbReference>
<dbReference type="Pfam" id="PF03306">
    <property type="entry name" value="AAL_decarboxy"/>
    <property type="match status" value="1"/>
</dbReference>
<organism evidence="10 12">
    <name type="scientific">Xanthobacter flavus</name>
    <dbReference type="NCBI Taxonomy" id="281"/>
    <lineage>
        <taxon>Bacteria</taxon>
        <taxon>Pseudomonadati</taxon>
        <taxon>Pseudomonadota</taxon>
        <taxon>Alphaproteobacteria</taxon>
        <taxon>Hyphomicrobiales</taxon>
        <taxon>Xanthobacteraceae</taxon>
        <taxon>Xanthobacter</taxon>
    </lineage>
</organism>
<dbReference type="PANTHER" id="PTHR35524">
    <property type="entry name" value="ALPHA-ACETOLACTATE DECARBOXYLASE"/>
    <property type="match status" value="1"/>
</dbReference>
<evidence type="ECO:0000313" key="10">
    <source>
        <dbReference type="EMBL" id="GLI24338.1"/>
    </source>
</evidence>
<dbReference type="GO" id="GO:0045151">
    <property type="term" value="P:acetoin biosynthetic process"/>
    <property type="evidence" value="ECO:0007669"/>
    <property type="project" value="UniProtKB-UniRule"/>
</dbReference>
<keyword evidence="13" id="KW-1185">Reference proteome</keyword>
<dbReference type="EC" id="4.1.1.5" evidence="4 9"/>
<dbReference type="Proteomes" id="UP001245370">
    <property type="component" value="Unassembled WGS sequence"/>
</dbReference>
<dbReference type="Gene3D" id="3.30.1330.80">
    <property type="entry name" value="Hypothetical protein, similar to alpha- acetolactate decarboxylase, domain 2"/>
    <property type="match status" value="2"/>
</dbReference>
<comment type="similarity">
    <text evidence="3 9">Belongs to the alpha-acetolactate decarboxylase family.</text>
</comment>
<sequence>MPRIEIDLPLSLKTALEQEAARSGKDLGAHIRAILADHLKAEVHTVFQISTSGALVAGVYDREVSVGALLEHGDFGLGTFAGLDGEMVVLDGKAFQARAGGEVHEAPADAGSPFAVVTRFSADQVGETEGVTSFDGLGAACDCFRSSNNIFHAVRLDGRFKRVKARAVCPPKPGTLLADAAKTQSEFTFEDVDGTLVGIWSPAYSAEFSVEGYHFHFLSDDRSQGGHVLEVEAGPLKIAVENLTDFHLILPETEHFLKANLDQDVAATLSSVERSHS</sequence>
<protein>
    <recommendedName>
        <fullName evidence="5 9">Alpha-acetolactate decarboxylase</fullName>
        <ecNumber evidence="4 9">4.1.1.5</ecNumber>
    </recommendedName>
</protein>
<evidence type="ECO:0000256" key="7">
    <source>
        <dbReference type="ARBA" id="ARBA00023061"/>
    </source>
</evidence>
<reference evidence="10" key="1">
    <citation type="submission" date="2022-12" db="EMBL/GenBank/DDBJ databases">
        <title>Reference genome sequencing for broad-spectrum identification of bacterial and archaeal isolates by mass spectrometry.</title>
        <authorList>
            <person name="Sekiguchi Y."/>
            <person name="Tourlousse D.M."/>
        </authorList>
    </citation>
    <scope>NUCLEOTIDE SEQUENCE</scope>
    <source>
        <strain evidence="10">301</strain>
    </source>
</reference>
<evidence type="ECO:0000256" key="6">
    <source>
        <dbReference type="ARBA" id="ARBA00022793"/>
    </source>
</evidence>
<evidence type="ECO:0000313" key="11">
    <source>
        <dbReference type="EMBL" id="MDR6335849.1"/>
    </source>
</evidence>
<dbReference type="SUPFAM" id="SSF117856">
    <property type="entry name" value="AF0104/ALDC/Ptd012-like"/>
    <property type="match status" value="1"/>
</dbReference>
<evidence type="ECO:0000313" key="13">
    <source>
        <dbReference type="Proteomes" id="UP001245370"/>
    </source>
</evidence>
<evidence type="ECO:0000256" key="9">
    <source>
        <dbReference type="PIRNR" id="PIRNR001332"/>
    </source>
</evidence>
<dbReference type="EMBL" id="JAVDPY010000009">
    <property type="protein sequence ID" value="MDR6335849.1"/>
    <property type="molecule type" value="Genomic_DNA"/>
</dbReference>
<dbReference type="NCBIfam" id="TIGR01252">
    <property type="entry name" value="acetolac_decarb"/>
    <property type="match status" value="1"/>
</dbReference>
<evidence type="ECO:0000256" key="1">
    <source>
        <dbReference type="ARBA" id="ARBA00001784"/>
    </source>
</evidence>
<dbReference type="EMBL" id="BSDO01000007">
    <property type="protein sequence ID" value="GLI24338.1"/>
    <property type="molecule type" value="Genomic_DNA"/>
</dbReference>
<keyword evidence="7 9" id="KW-0005">Acetoin biosynthesis</keyword>
<dbReference type="CDD" id="cd17299">
    <property type="entry name" value="acetolactate_decarboxylase"/>
    <property type="match status" value="1"/>
</dbReference>